<keyword evidence="3" id="KW-1185">Reference proteome</keyword>
<dbReference type="Proteomes" id="UP000484842">
    <property type="component" value="Unassembled WGS sequence"/>
</dbReference>
<comment type="caution">
    <text evidence="2">The sequence shown here is derived from an EMBL/GenBank/DDBJ whole genome shotgun (WGS) entry which is preliminary data.</text>
</comment>
<name>A0A7X1NYA1_9DEIO</name>
<dbReference type="EMBL" id="WBSL01000013">
    <property type="protein sequence ID" value="MPY68002.1"/>
    <property type="molecule type" value="Genomic_DNA"/>
</dbReference>
<evidence type="ECO:0000313" key="2">
    <source>
        <dbReference type="EMBL" id="MPY68002.1"/>
    </source>
</evidence>
<feature type="chain" id="PRO_5030610389" evidence="1">
    <location>
        <begin position="23"/>
        <end position="526"/>
    </location>
</feature>
<reference evidence="2 3" key="1">
    <citation type="submission" date="2019-10" db="EMBL/GenBank/DDBJ databases">
        <title>Deinococcus sp. isolated from soil.</title>
        <authorList>
            <person name="Li Y."/>
            <person name="Wang J."/>
        </authorList>
    </citation>
    <scope>NUCLEOTIDE SEQUENCE [LARGE SCALE GENOMIC DNA]</scope>
    <source>
        <strain evidence="2 3">SDU3-2</strain>
    </source>
</reference>
<keyword evidence="1" id="KW-0732">Signal</keyword>
<proteinExistence type="predicted"/>
<evidence type="ECO:0000256" key="1">
    <source>
        <dbReference type="SAM" id="SignalP"/>
    </source>
</evidence>
<dbReference type="AlphaFoldDB" id="A0A7X1NYA1"/>
<gene>
    <name evidence="2" type="ORF">F8S09_15185</name>
</gene>
<dbReference type="RefSeq" id="WP_152872313.1">
    <property type="nucleotide sequence ID" value="NZ_WBSL01000013.1"/>
</dbReference>
<feature type="signal peptide" evidence="1">
    <location>
        <begin position="1"/>
        <end position="22"/>
    </location>
</feature>
<accession>A0A7X1NYA1</accession>
<evidence type="ECO:0000313" key="3">
    <source>
        <dbReference type="Proteomes" id="UP000484842"/>
    </source>
</evidence>
<organism evidence="2 3">
    <name type="scientific">Deinococcus terrestris</name>
    <dbReference type="NCBI Taxonomy" id="2651870"/>
    <lineage>
        <taxon>Bacteria</taxon>
        <taxon>Thermotogati</taxon>
        <taxon>Deinococcota</taxon>
        <taxon>Deinococci</taxon>
        <taxon>Deinococcales</taxon>
        <taxon>Deinococcaceae</taxon>
        <taxon>Deinococcus</taxon>
    </lineage>
</organism>
<protein>
    <submittedName>
        <fullName evidence="2">Uncharacterized protein</fullName>
    </submittedName>
</protein>
<sequence length="526" mass="57294">MPLRALALTLTLCLSTAGPALAQSGRPAAPQVTTAFGTLPYADTYDVEIGLKAPTFAGVYVNGPQLIIQVTDDRPASRAAVLKVLLEHRGADLKAQGLDTERPRFEVVQYSALQLAQAKDAASGIRGWTSIGVSHQHNQVIVALTLPEYLQPAQAHLKAQGIPLDIVVFSVPRPEALPARTTWSVPHRTALQVPNQVAQGDILPINFWFTFTGGAPLDFDAGLCGSLKWQVKDAAGKVVRPVPGNVSCADVRVIKRLQPGASVNLTRPDPANPGEYWDLRDPFGKRLPPGQYTLQAAFGQGTQVLRPDDVSFTILPPAPDGGVEQALKAFWFGNSLGAPERTPRFLIRSGLQLLELAVPDLRAQRAIEREAREKGVSLARVRFIRLPQHQVPPAGQTAQAALKASDLSVREDRQSTFDFRLNVPAAIRLLPLAQSCEFIVVVLNTAGEVVDGRRQTRFFPREADDQAACPRDDTLHLNLFSSWNGRLTDGQLAPAGRYQVRAGLRVTRKDGWIEWLSAPPAWLEVK</sequence>